<protein>
    <submittedName>
        <fullName evidence="6">Site-specific integrase</fullName>
    </submittedName>
</protein>
<dbReference type="InterPro" id="IPR013762">
    <property type="entry name" value="Integrase-like_cat_sf"/>
</dbReference>
<dbReference type="Gene3D" id="1.10.150.130">
    <property type="match status" value="1"/>
</dbReference>
<feature type="domain" description="Tyr recombinase" evidence="5">
    <location>
        <begin position="206"/>
        <end position="384"/>
    </location>
</feature>
<comment type="similarity">
    <text evidence="1">Belongs to the 'phage' integrase family.</text>
</comment>
<dbReference type="Proteomes" id="UP001163082">
    <property type="component" value="Plasmid unnamed"/>
</dbReference>
<evidence type="ECO:0000256" key="3">
    <source>
        <dbReference type="ARBA" id="ARBA00023125"/>
    </source>
</evidence>
<dbReference type="InterPro" id="IPR010998">
    <property type="entry name" value="Integrase_recombinase_N"/>
</dbReference>
<organism evidence="6 7">
    <name type="scientific">Halomonas qaidamensis</name>
    <dbReference type="NCBI Taxonomy" id="2866211"/>
    <lineage>
        <taxon>Bacteria</taxon>
        <taxon>Pseudomonadati</taxon>
        <taxon>Pseudomonadota</taxon>
        <taxon>Gammaproteobacteria</taxon>
        <taxon>Oceanospirillales</taxon>
        <taxon>Halomonadaceae</taxon>
        <taxon>Halomonas</taxon>
    </lineage>
</organism>
<keyword evidence="3" id="KW-0238">DNA-binding</keyword>
<keyword evidence="6" id="KW-0614">Plasmid</keyword>
<dbReference type="InterPro" id="IPR002104">
    <property type="entry name" value="Integrase_catalytic"/>
</dbReference>
<evidence type="ECO:0000313" key="7">
    <source>
        <dbReference type="Proteomes" id="UP001163082"/>
    </source>
</evidence>
<dbReference type="RefSeq" id="WP_264431606.1">
    <property type="nucleotide sequence ID" value="NZ_CP080628.1"/>
</dbReference>
<sequence length="422" mass="47626">MPRTVVLPLSDAAIKRHIQDPDIFQLRDPRYPLRVRFHASRERASWYVVRYANGDDHWHRVGYYPELTTRALLARLGELEAQLALNPAGPVGVDAWETAADLLCWYRDRVARSGRLSGARKSAAKTAINKHLLPLFGSEPLSAITPARIDSQLIWPLQEYFSASYVRLIFGVAKQAFKQAHTLNLLDANPLAGVNVSDFIDVSSPPKAGALSAAEVPRVIAALRSCDAPGCFLLLLMLLFGTRIGETRLAKWSQFDLEARTWTIPPENTKSKRQHRLPLTPMALTLLTRYRNYQTANGYRGVYLFPGGTKGKPLSKSAVFDLVVTASGGEWHSHDLRKLARTTWADIGVEYLVGELLLNHQLSKLDRTYIHTYVERQSLDALERWHAWLYERGFNVFLTETEPRSSFYHNSAHAQWWQGAAG</sequence>
<dbReference type="Pfam" id="PF00589">
    <property type="entry name" value="Phage_integrase"/>
    <property type="match status" value="1"/>
</dbReference>
<keyword evidence="2" id="KW-0229">DNA integration</keyword>
<dbReference type="PANTHER" id="PTHR30629:SF6">
    <property type="entry name" value="PROPHAGE INTEGRASE INTA-RELATED"/>
    <property type="match status" value="1"/>
</dbReference>
<dbReference type="InterPro" id="IPR011010">
    <property type="entry name" value="DNA_brk_join_enz"/>
</dbReference>
<dbReference type="SUPFAM" id="SSF56349">
    <property type="entry name" value="DNA breaking-rejoining enzymes"/>
    <property type="match status" value="1"/>
</dbReference>
<name>A0ABY6JUR1_9GAMM</name>
<proteinExistence type="inferred from homology"/>
<evidence type="ECO:0000256" key="1">
    <source>
        <dbReference type="ARBA" id="ARBA00008857"/>
    </source>
</evidence>
<evidence type="ECO:0000256" key="4">
    <source>
        <dbReference type="ARBA" id="ARBA00023172"/>
    </source>
</evidence>
<dbReference type="EMBL" id="CP080628">
    <property type="protein sequence ID" value="UYV20930.1"/>
    <property type="molecule type" value="Genomic_DNA"/>
</dbReference>
<dbReference type="PROSITE" id="PS51898">
    <property type="entry name" value="TYR_RECOMBINASE"/>
    <property type="match status" value="1"/>
</dbReference>
<reference evidence="6" key="1">
    <citation type="journal article" date="2022" name="Antonie Van Leeuwenhoek">
        <title>Whole genome sequencing of the halophilic Halomonas qaidamensis XH36, a novel species strain with high ectoine production.</title>
        <authorList>
            <person name="Zhang T."/>
            <person name="Cui T."/>
            <person name="Cao Y."/>
            <person name="Li Y."/>
            <person name="Li F."/>
            <person name="Zhu D."/>
            <person name="Xing J."/>
        </authorList>
    </citation>
    <scope>NUCLEOTIDE SEQUENCE</scope>
    <source>
        <strain evidence="6">XH36</strain>
    </source>
</reference>
<evidence type="ECO:0000256" key="2">
    <source>
        <dbReference type="ARBA" id="ARBA00022908"/>
    </source>
</evidence>
<accession>A0ABY6JUR1</accession>
<dbReference type="PANTHER" id="PTHR30629">
    <property type="entry name" value="PROPHAGE INTEGRASE"/>
    <property type="match status" value="1"/>
</dbReference>
<keyword evidence="4" id="KW-0233">DNA recombination</keyword>
<geneLocation type="plasmid" evidence="6 7">
    <name>unnamed</name>
</geneLocation>
<gene>
    <name evidence="6" type="ORF">K1Y77_17065</name>
</gene>
<keyword evidence="7" id="KW-1185">Reference proteome</keyword>
<dbReference type="InterPro" id="IPR050808">
    <property type="entry name" value="Phage_Integrase"/>
</dbReference>
<dbReference type="Gene3D" id="1.10.443.10">
    <property type="entry name" value="Intergrase catalytic core"/>
    <property type="match status" value="1"/>
</dbReference>
<evidence type="ECO:0000259" key="5">
    <source>
        <dbReference type="PROSITE" id="PS51898"/>
    </source>
</evidence>
<evidence type="ECO:0000313" key="6">
    <source>
        <dbReference type="EMBL" id="UYV20930.1"/>
    </source>
</evidence>
<dbReference type="CDD" id="cd00801">
    <property type="entry name" value="INT_P4_C"/>
    <property type="match status" value="1"/>
</dbReference>